<gene>
    <name evidence="5" type="ORF">C4520_15720</name>
</gene>
<evidence type="ECO:0000256" key="2">
    <source>
        <dbReference type="ARBA" id="ARBA00022679"/>
    </source>
</evidence>
<dbReference type="GO" id="GO:0043720">
    <property type="term" value="F:3-keto-5-aminohexanoate cleavage activity"/>
    <property type="evidence" value="ECO:0007669"/>
    <property type="project" value="InterPro"/>
</dbReference>
<evidence type="ECO:0000256" key="4">
    <source>
        <dbReference type="ARBA" id="ARBA00022833"/>
    </source>
</evidence>
<proteinExistence type="predicted"/>
<evidence type="ECO:0000313" key="6">
    <source>
        <dbReference type="Proteomes" id="UP000265882"/>
    </source>
</evidence>
<dbReference type="Proteomes" id="UP000265882">
    <property type="component" value="Unassembled WGS sequence"/>
</dbReference>
<dbReference type="PANTHER" id="PTHR37418:SF2">
    <property type="entry name" value="3-KETO-5-AMINOHEXANOATE CLEAVAGE ENZYME"/>
    <property type="match status" value="1"/>
</dbReference>
<comment type="caution">
    <text evidence="5">The sequence shown here is derived from an EMBL/GenBank/DDBJ whole genome shotgun (WGS) entry which is preliminary data.</text>
</comment>
<dbReference type="AlphaFoldDB" id="A0A3A4NEC7"/>
<dbReference type="GO" id="GO:0046872">
    <property type="term" value="F:metal ion binding"/>
    <property type="evidence" value="ECO:0007669"/>
    <property type="project" value="UniProtKB-KW"/>
</dbReference>
<accession>A0A3A4NEC7</accession>
<evidence type="ECO:0000313" key="5">
    <source>
        <dbReference type="EMBL" id="RJP17732.1"/>
    </source>
</evidence>
<comment type="cofactor">
    <cofactor evidence="1">
        <name>Zn(2+)</name>
        <dbReference type="ChEBI" id="CHEBI:29105"/>
    </cofactor>
</comment>
<dbReference type="PANTHER" id="PTHR37418">
    <property type="entry name" value="3-KETO-5-AMINOHEXANOATE CLEAVAGE ENZYME-RELATED"/>
    <property type="match status" value="1"/>
</dbReference>
<evidence type="ECO:0000256" key="1">
    <source>
        <dbReference type="ARBA" id="ARBA00001947"/>
    </source>
</evidence>
<dbReference type="EMBL" id="QZKU01000111">
    <property type="protein sequence ID" value="RJP17732.1"/>
    <property type="molecule type" value="Genomic_DNA"/>
</dbReference>
<organism evidence="5 6">
    <name type="scientific">Abyssobacteria bacterium (strain SURF_5)</name>
    <dbReference type="NCBI Taxonomy" id="2093360"/>
    <lineage>
        <taxon>Bacteria</taxon>
        <taxon>Pseudomonadati</taxon>
        <taxon>Candidatus Hydrogenedentota</taxon>
        <taxon>Candidatus Abyssobacteria</taxon>
    </lineage>
</organism>
<sequence length="343" mass="38572">MALTIDNTCWKFTDNREWREHFKNWPPAIISCAITGGVHGKAANPNLPETPEEQADSTYEAYKAGAAIVHIHARDPNMNYATNSSNGEDFYKANHLIRERCPDLIINNTCSGLFNEDDQEVMNRFFAGCNPEVASLDVGMLYMRMKIKSPFPLDNPDESVVEMFKQRGLTILDKKTLQYEGVNMLGYTKTEKFARAMKASNIKPELEVFNSQSWWFVDNLINQNLLEPPYWCQLVFGQDGACSPPTVMSALDMIANMPPNSMFSAIGTGVLELPIITLSLIMGGHIRVGLEDNVYYKRGQLAKSNAELVERAVRLVHELNREVATPAQAREMLGLSQTPKQYP</sequence>
<dbReference type="InterPro" id="IPR008567">
    <property type="entry name" value="BKACE"/>
</dbReference>
<keyword evidence="2" id="KW-0808">Transferase</keyword>
<reference evidence="5 6" key="1">
    <citation type="journal article" date="2017" name="ISME J.">
        <title>Energy and carbon metabolisms in a deep terrestrial subsurface fluid microbial community.</title>
        <authorList>
            <person name="Momper L."/>
            <person name="Jungbluth S.P."/>
            <person name="Lee M.D."/>
            <person name="Amend J.P."/>
        </authorList>
    </citation>
    <scope>NUCLEOTIDE SEQUENCE [LARGE SCALE GENOMIC DNA]</scope>
    <source>
        <strain evidence="5">SURF_5</strain>
    </source>
</reference>
<dbReference type="Gene3D" id="3.20.20.70">
    <property type="entry name" value="Aldolase class I"/>
    <property type="match status" value="1"/>
</dbReference>
<dbReference type="Pfam" id="PF05853">
    <property type="entry name" value="BKACE"/>
    <property type="match status" value="1"/>
</dbReference>
<dbReference type="InterPro" id="IPR013785">
    <property type="entry name" value="Aldolase_TIM"/>
</dbReference>
<keyword evidence="4" id="KW-0862">Zinc</keyword>
<keyword evidence="3" id="KW-0479">Metal-binding</keyword>
<protein>
    <submittedName>
        <fullName evidence="5">3-keto-5-aminohexanoate cleavage protein</fullName>
    </submittedName>
</protein>
<evidence type="ECO:0000256" key="3">
    <source>
        <dbReference type="ARBA" id="ARBA00022723"/>
    </source>
</evidence>
<name>A0A3A4NEC7_ABYX5</name>